<evidence type="ECO:0000259" key="2">
    <source>
        <dbReference type="Pfam" id="PF06904"/>
    </source>
</evidence>
<evidence type="ECO:0000256" key="1">
    <source>
        <dbReference type="SAM" id="MobiDB-lite"/>
    </source>
</evidence>
<protein>
    <submittedName>
        <fullName evidence="3">Extensin family protein</fullName>
    </submittedName>
</protein>
<feature type="compositionally biased region" description="Low complexity" evidence="1">
    <location>
        <begin position="86"/>
        <end position="97"/>
    </location>
</feature>
<dbReference type="InterPro" id="IPR009683">
    <property type="entry name" value="Extensin-like_C"/>
</dbReference>
<organism evidence="3 4">
    <name type="scientific">Rhizobium helianthi</name>
    <dbReference type="NCBI Taxonomy" id="1132695"/>
    <lineage>
        <taxon>Bacteria</taxon>
        <taxon>Pseudomonadati</taxon>
        <taxon>Pseudomonadota</taxon>
        <taxon>Alphaproteobacteria</taxon>
        <taxon>Hyphomicrobiales</taxon>
        <taxon>Rhizobiaceae</taxon>
        <taxon>Rhizobium/Agrobacterium group</taxon>
        <taxon>Rhizobium</taxon>
    </lineage>
</organism>
<evidence type="ECO:0000313" key="4">
    <source>
        <dbReference type="Proteomes" id="UP001597322"/>
    </source>
</evidence>
<feature type="region of interest" description="Disordered" evidence="1">
    <location>
        <begin position="21"/>
        <end position="99"/>
    </location>
</feature>
<dbReference type="EMBL" id="JBHUEQ010000021">
    <property type="protein sequence ID" value="MFD1746104.1"/>
    <property type="molecule type" value="Genomic_DNA"/>
</dbReference>
<sequence length="287" mass="30400">MHHPLLLVTAALVILLGASLPEKGPLPEEKPDTRTDTASPAAPTLPEGTEAPKPHTKDAPATLPTVSEDGEKSSPSTKPDDTAVDAPSESAEPPASAIVKEDREKLAACLSDLKSVGAIFSETDPISEEEGVCGIEKPLIVRKPLPGVTLSEPTPMRCEAARALSHWLKDTVQPALAVAVPNAKLTGVRNATTYACRKRNHADAGKISEHARGNAIDIIALELDQGEPVKMTPKAEDSTMIGAFQRTVTAGACLHFTTVLSPGSDATHEDHLHLDVLERNGGYRYCR</sequence>
<dbReference type="Proteomes" id="UP001597322">
    <property type="component" value="Unassembled WGS sequence"/>
</dbReference>
<proteinExistence type="predicted"/>
<comment type="caution">
    <text evidence="3">The sequence shown here is derived from an EMBL/GenBank/DDBJ whole genome shotgun (WGS) entry which is preliminary data.</text>
</comment>
<name>A0ABW4M4G3_9HYPH</name>
<evidence type="ECO:0000313" key="3">
    <source>
        <dbReference type="EMBL" id="MFD1746104.1"/>
    </source>
</evidence>
<dbReference type="Pfam" id="PF06904">
    <property type="entry name" value="Extensin-like_C"/>
    <property type="match status" value="1"/>
</dbReference>
<feature type="domain" description="Extensin-like C-terminal" evidence="2">
    <location>
        <begin position="108"/>
        <end position="287"/>
    </location>
</feature>
<dbReference type="RefSeq" id="WP_377401077.1">
    <property type="nucleotide sequence ID" value="NZ_JBHUEQ010000021.1"/>
</dbReference>
<keyword evidence="4" id="KW-1185">Reference proteome</keyword>
<accession>A0ABW4M4G3</accession>
<reference evidence="4" key="1">
    <citation type="journal article" date="2019" name="Int. J. Syst. Evol. Microbiol.">
        <title>The Global Catalogue of Microorganisms (GCM) 10K type strain sequencing project: providing services to taxonomists for standard genome sequencing and annotation.</title>
        <authorList>
            <consortium name="The Broad Institute Genomics Platform"/>
            <consortium name="The Broad Institute Genome Sequencing Center for Infectious Disease"/>
            <person name="Wu L."/>
            <person name="Ma J."/>
        </authorList>
    </citation>
    <scope>NUCLEOTIDE SEQUENCE [LARGE SCALE GENOMIC DNA]</scope>
    <source>
        <strain evidence="4">CG52</strain>
    </source>
</reference>
<gene>
    <name evidence="3" type="ORF">ACFSE1_11585</name>
</gene>
<feature type="compositionally biased region" description="Basic and acidic residues" evidence="1">
    <location>
        <begin position="25"/>
        <end position="35"/>
    </location>
</feature>